<evidence type="ECO:0000259" key="2">
    <source>
        <dbReference type="PROSITE" id="PS50110"/>
    </source>
</evidence>
<dbReference type="GO" id="GO:0000160">
    <property type="term" value="P:phosphorelay signal transduction system"/>
    <property type="evidence" value="ECO:0007669"/>
    <property type="project" value="InterPro"/>
</dbReference>
<evidence type="ECO:0008006" key="6">
    <source>
        <dbReference type="Google" id="ProtNLM"/>
    </source>
</evidence>
<feature type="domain" description="EAL" evidence="3">
    <location>
        <begin position="247"/>
        <end position="498"/>
    </location>
</feature>
<dbReference type="Gene3D" id="3.20.20.450">
    <property type="entry name" value="EAL domain"/>
    <property type="match status" value="1"/>
</dbReference>
<gene>
    <name evidence="4" type="ORF">CAK95_24240</name>
</gene>
<dbReference type="KEGG" id="psin:CAK95_24240"/>
<evidence type="ECO:0000313" key="4">
    <source>
        <dbReference type="EMBL" id="ARQ01857.1"/>
    </source>
</evidence>
<dbReference type="CDD" id="cd01948">
    <property type="entry name" value="EAL"/>
    <property type="match status" value="1"/>
</dbReference>
<evidence type="ECO:0000259" key="3">
    <source>
        <dbReference type="PROSITE" id="PS50883"/>
    </source>
</evidence>
<evidence type="ECO:0000256" key="1">
    <source>
        <dbReference type="PROSITE-ProRule" id="PRU00169"/>
    </source>
</evidence>
<dbReference type="SUPFAM" id="SSF141868">
    <property type="entry name" value="EAL domain-like"/>
    <property type="match status" value="1"/>
</dbReference>
<sequence length="508" mass="54550">MCGCPRGQPSAIRARTQISARPPIAPARCSQTSKAATKELRHSGQFYASRHLSAAGRCRKGSSFQETIFAGLWRKNAQLKINAFAIRCSLHRGNLESEFMSASSSTQVSQGSESVVDVRTALCLICDEESSIRHYLSLIMQGAGVDAQEFADGSAMRHVISEKTVDLVVLDIPMDVSDPVATINALAQNGFKGAVQLISARGTAMMEQVRQVGERAGLRLLPPLKKPLAIATVQKIVKDLKIGLPPAVAARIRLDEALANHWIEFWHQPKIDLRRKRLAGVEAFPRVRHPQYGVLMPETFMPGAQSPEIAKLAEFAIVSAISTQQQFSTLGLHLPVSINVDAAILSALPVVDIVRSVCTDIDAWPGLVIDIPEVQIASDIGLAVALAQKFSAIKIKLAIDDVGRAHAKLAKAEAAPFAEYKLDAMFVANCADDKINTPICKNVIGLAKRFGGSVVGNGLAKAADSLALQSMGGQFGQGPLLGQPMSKERFASLLRQRGATEERSQSAA</sequence>
<feature type="modified residue" description="4-aspartylphosphate" evidence="1">
    <location>
        <position position="171"/>
    </location>
</feature>
<dbReference type="PANTHER" id="PTHR33121">
    <property type="entry name" value="CYCLIC DI-GMP PHOSPHODIESTERASE PDEF"/>
    <property type="match status" value="1"/>
</dbReference>
<dbReference type="InterPro" id="IPR001789">
    <property type="entry name" value="Sig_transdc_resp-reg_receiver"/>
</dbReference>
<accession>A0A1W6ZWT8</accession>
<dbReference type="Pfam" id="PF00072">
    <property type="entry name" value="Response_reg"/>
    <property type="match status" value="1"/>
</dbReference>
<organism evidence="4 5">
    <name type="scientific">Pseudorhodoplanes sinuspersici</name>
    <dbReference type="NCBI Taxonomy" id="1235591"/>
    <lineage>
        <taxon>Bacteria</taxon>
        <taxon>Pseudomonadati</taxon>
        <taxon>Pseudomonadota</taxon>
        <taxon>Alphaproteobacteria</taxon>
        <taxon>Hyphomicrobiales</taxon>
        <taxon>Pseudorhodoplanes</taxon>
    </lineage>
</organism>
<dbReference type="GO" id="GO:0071111">
    <property type="term" value="F:cyclic-guanylate-specific phosphodiesterase activity"/>
    <property type="evidence" value="ECO:0007669"/>
    <property type="project" value="InterPro"/>
</dbReference>
<dbReference type="SUPFAM" id="SSF52172">
    <property type="entry name" value="CheY-like"/>
    <property type="match status" value="1"/>
</dbReference>
<dbReference type="Pfam" id="PF00563">
    <property type="entry name" value="EAL"/>
    <property type="match status" value="1"/>
</dbReference>
<dbReference type="SMART" id="SM00052">
    <property type="entry name" value="EAL"/>
    <property type="match status" value="1"/>
</dbReference>
<keyword evidence="1" id="KW-0597">Phosphoprotein</keyword>
<protein>
    <recommendedName>
        <fullName evidence="6">Response regulatory domain-containing protein</fullName>
    </recommendedName>
</protein>
<evidence type="ECO:0000313" key="5">
    <source>
        <dbReference type="Proteomes" id="UP000194137"/>
    </source>
</evidence>
<dbReference type="STRING" id="1235591.CAK95_24240"/>
<proteinExistence type="predicted"/>
<keyword evidence="5" id="KW-1185">Reference proteome</keyword>
<dbReference type="PANTHER" id="PTHR33121:SF70">
    <property type="entry name" value="SIGNALING PROTEIN YKOW"/>
    <property type="match status" value="1"/>
</dbReference>
<dbReference type="Proteomes" id="UP000194137">
    <property type="component" value="Chromosome"/>
</dbReference>
<dbReference type="OrthoDB" id="9814202at2"/>
<dbReference type="InterPro" id="IPR001633">
    <property type="entry name" value="EAL_dom"/>
</dbReference>
<dbReference type="EMBL" id="CP021112">
    <property type="protein sequence ID" value="ARQ01857.1"/>
    <property type="molecule type" value="Genomic_DNA"/>
</dbReference>
<reference evidence="4 5" key="1">
    <citation type="submission" date="2017-05" db="EMBL/GenBank/DDBJ databases">
        <title>Full genome sequence of Pseudorhodoplanes sinuspersici.</title>
        <authorList>
            <person name="Dastgheib S.M.M."/>
            <person name="Shavandi M."/>
            <person name="Tirandaz H."/>
        </authorList>
    </citation>
    <scope>NUCLEOTIDE SEQUENCE [LARGE SCALE GENOMIC DNA]</scope>
    <source>
        <strain evidence="4 5">RIPI110</strain>
    </source>
</reference>
<dbReference type="PROSITE" id="PS50883">
    <property type="entry name" value="EAL"/>
    <property type="match status" value="1"/>
</dbReference>
<dbReference type="PROSITE" id="PS50110">
    <property type="entry name" value="RESPONSE_REGULATORY"/>
    <property type="match status" value="1"/>
</dbReference>
<dbReference type="InterPro" id="IPR011006">
    <property type="entry name" value="CheY-like_superfamily"/>
</dbReference>
<name>A0A1W6ZWT8_9HYPH</name>
<dbReference type="InterPro" id="IPR050706">
    <property type="entry name" value="Cyclic-di-GMP_PDE-like"/>
</dbReference>
<feature type="domain" description="Response regulatory" evidence="2">
    <location>
        <begin position="122"/>
        <end position="237"/>
    </location>
</feature>
<dbReference type="InterPro" id="IPR035919">
    <property type="entry name" value="EAL_sf"/>
</dbReference>
<dbReference type="AlphaFoldDB" id="A0A1W6ZWT8"/>
<dbReference type="Gene3D" id="3.40.50.2300">
    <property type="match status" value="1"/>
</dbReference>